<dbReference type="CDD" id="cd12797">
    <property type="entry name" value="M23_peptidase"/>
    <property type="match status" value="1"/>
</dbReference>
<proteinExistence type="inferred from homology"/>
<dbReference type="SUPFAM" id="SSF54106">
    <property type="entry name" value="LysM domain"/>
    <property type="match status" value="1"/>
</dbReference>
<accession>A0A9W6FL62</accession>
<dbReference type="SMART" id="SM00257">
    <property type="entry name" value="LysM"/>
    <property type="match status" value="1"/>
</dbReference>
<dbReference type="EMBL" id="BSDO01000002">
    <property type="protein sequence ID" value="GLI22007.1"/>
    <property type="molecule type" value="Genomic_DNA"/>
</dbReference>
<organism evidence="4 5">
    <name type="scientific">Xanthobacter flavus</name>
    <dbReference type="NCBI Taxonomy" id="281"/>
    <lineage>
        <taxon>Bacteria</taxon>
        <taxon>Pseudomonadati</taxon>
        <taxon>Pseudomonadota</taxon>
        <taxon>Alphaproteobacteria</taxon>
        <taxon>Hyphomicrobiales</taxon>
        <taxon>Xanthobacteraceae</taxon>
        <taxon>Xanthobacter</taxon>
    </lineage>
</organism>
<dbReference type="Pfam" id="PF01551">
    <property type="entry name" value="Peptidase_M23"/>
    <property type="match status" value="1"/>
</dbReference>
<feature type="domain" description="LysM" evidence="3">
    <location>
        <begin position="136"/>
        <end position="180"/>
    </location>
</feature>
<dbReference type="Proteomes" id="UP001144397">
    <property type="component" value="Unassembled WGS sequence"/>
</dbReference>
<dbReference type="CDD" id="cd00118">
    <property type="entry name" value="LysM"/>
    <property type="match status" value="1"/>
</dbReference>
<feature type="region of interest" description="Disordered" evidence="2">
    <location>
        <begin position="245"/>
        <end position="300"/>
    </location>
</feature>
<gene>
    <name evidence="4" type="ORF">XFLAVUS301_16810</name>
</gene>
<dbReference type="Gene3D" id="2.70.70.10">
    <property type="entry name" value="Glucose Permease (Domain IIA)"/>
    <property type="match status" value="1"/>
</dbReference>
<dbReference type="PROSITE" id="PS51782">
    <property type="entry name" value="LYSM"/>
    <property type="match status" value="1"/>
</dbReference>
<dbReference type="PANTHER" id="PTHR21666">
    <property type="entry name" value="PEPTIDASE-RELATED"/>
    <property type="match status" value="1"/>
</dbReference>
<evidence type="ECO:0000313" key="5">
    <source>
        <dbReference type="Proteomes" id="UP001144397"/>
    </source>
</evidence>
<dbReference type="Pfam" id="PF01476">
    <property type="entry name" value="LysM"/>
    <property type="match status" value="1"/>
</dbReference>
<dbReference type="Gene3D" id="3.10.350.10">
    <property type="entry name" value="LysM domain"/>
    <property type="match status" value="1"/>
</dbReference>
<dbReference type="PANTHER" id="PTHR21666:SF263">
    <property type="entry name" value="MUREIN HYDROLASE ACTIVATOR NLPD"/>
    <property type="match status" value="1"/>
</dbReference>
<evidence type="ECO:0000259" key="3">
    <source>
        <dbReference type="PROSITE" id="PS51782"/>
    </source>
</evidence>
<evidence type="ECO:0000256" key="1">
    <source>
        <dbReference type="ARBA" id="ARBA00038420"/>
    </source>
</evidence>
<dbReference type="InterPro" id="IPR050570">
    <property type="entry name" value="Cell_wall_metabolism_enzyme"/>
</dbReference>
<feature type="region of interest" description="Disordered" evidence="2">
    <location>
        <begin position="45"/>
        <end position="108"/>
    </location>
</feature>
<dbReference type="GO" id="GO:0004222">
    <property type="term" value="F:metalloendopeptidase activity"/>
    <property type="evidence" value="ECO:0007669"/>
    <property type="project" value="TreeGrafter"/>
</dbReference>
<comment type="caution">
    <text evidence="4">The sequence shown here is derived from an EMBL/GenBank/DDBJ whole genome shotgun (WGS) entry which is preliminary data.</text>
</comment>
<evidence type="ECO:0000256" key="2">
    <source>
        <dbReference type="SAM" id="MobiDB-lite"/>
    </source>
</evidence>
<dbReference type="InterPro" id="IPR036779">
    <property type="entry name" value="LysM_dom_sf"/>
</dbReference>
<comment type="similarity">
    <text evidence="1">Belongs to the E.coli NlpD/Haemophilus LppB family.</text>
</comment>
<dbReference type="AlphaFoldDB" id="A0A9W6FL62"/>
<feature type="compositionally biased region" description="Low complexity" evidence="2">
    <location>
        <begin position="245"/>
        <end position="255"/>
    </location>
</feature>
<dbReference type="SUPFAM" id="SSF51261">
    <property type="entry name" value="Duplicated hybrid motif"/>
    <property type="match status" value="1"/>
</dbReference>
<name>A0A9W6FL62_XANFL</name>
<dbReference type="InterPro" id="IPR016047">
    <property type="entry name" value="M23ase_b-sheet_dom"/>
</dbReference>
<protein>
    <recommendedName>
        <fullName evidence="3">LysM domain-containing protein</fullName>
    </recommendedName>
</protein>
<dbReference type="InterPro" id="IPR018392">
    <property type="entry name" value="LysM"/>
</dbReference>
<reference evidence="4" key="1">
    <citation type="submission" date="2022-12" db="EMBL/GenBank/DDBJ databases">
        <title>Reference genome sequencing for broad-spectrum identification of bacterial and archaeal isolates by mass spectrometry.</title>
        <authorList>
            <person name="Sekiguchi Y."/>
            <person name="Tourlousse D.M."/>
        </authorList>
    </citation>
    <scope>NUCLEOTIDE SEQUENCE</scope>
    <source>
        <strain evidence="4">301</strain>
    </source>
</reference>
<dbReference type="InterPro" id="IPR011055">
    <property type="entry name" value="Dup_hybrid_motif"/>
</dbReference>
<evidence type="ECO:0000313" key="4">
    <source>
        <dbReference type="EMBL" id="GLI22007.1"/>
    </source>
</evidence>
<sequence>MFACEFGHMRTSCGTHGRNVFARLALIGLVSGTVAGCSSDTLRFSADSPQPPAGTPVAGYQGQPGGYPPAGSGDVTGSLGSGRVEAMPAPPPGQAAAPGYQPSSYASTGPGQPLYGAPGYAAAPAAAPASRGPAAGTHVVVAGETLGSISRMYNVSVASLTIANNIPAGGTVRTGQTLIIPPGGNGASQAKAAQAAAQTTAAAKPPQLAAAAPVASTLQVPGSTKPATVAAAPAPALTAVPAAKPTPATAATKPVGSAPTQAVAKSAAPEPKVETAAKVTPVEDADDGPRASGSGPQFRAPVRGRVIASFGPKPGGAHNDGVNFAVPEGTAVRAAEDGTVAYAGNELKGYGNLVLIKHADGYVTAYANNSELTVKRGDTVRRGQIVAKAGQSGNVGSPQLHFEIRKGSTPVDPSRYVAGL</sequence>